<gene>
    <name evidence="5" type="ORF">X929_06660</name>
</gene>
<dbReference type="PANTHER" id="PTHR33397">
    <property type="entry name" value="UPF0331 PROTEIN YUTE"/>
    <property type="match status" value="1"/>
</dbReference>
<sequence>MINKELIRDRLIFINDYLIQLEILSHLSKEEFLRDRRNPAAAESFLRRSLEAIFDIGRHILAKTGSIDMSTEYKAIAMGLGEKDIINKNLSQKLIQMAGYRNRLVHMYHMISQEELYDIITENLDDIRQFIKSVEKFIENN</sequence>
<dbReference type="InterPro" id="IPR037038">
    <property type="entry name" value="HepT-like_sf"/>
</dbReference>
<dbReference type="NCBIfam" id="NF047751">
    <property type="entry name" value="HepT_toxin"/>
    <property type="match status" value="1"/>
</dbReference>
<dbReference type="PANTHER" id="PTHR33397:SF3">
    <property type="entry name" value="MRNA NUCLEASE HEPT"/>
    <property type="match status" value="1"/>
</dbReference>
<keyword evidence="3" id="KW-0378">Hydrolase</keyword>
<name>A0A2K1P049_9BACT</name>
<evidence type="ECO:0000256" key="1">
    <source>
        <dbReference type="ARBA" id="ARBA00022649"/>
    </source>
</evidence>
<comment type="similarity">
    <text evidence="4">Belongs to the HepT RNase toxin family.</text>
</comment>
<dbReference type="InterPro" id="IPR052379">
    <property type="entry name" value="Type_VII_TA_RNase"/>
</dbReference>
<dbReference type="Proteomes" id="UP000236434">
    <property type="component" value="Unassembled WGS sequence"/>
</dbReference>
<dbReference type="GO" id="GO:0016787">
    <property type="term" value="F:hydrolase activity"/>
    <property type="evidence" value="ECO:0007669"/>
    <property type="project" value="UniProtKB-KW"/>
</dbReference>
<dbReference type="OrthoDB" id="9796612at2"/>
<evidence type="ECO:0000256" key="3">
    <source>
        <dbReference type="ARBA" id="ARBA00022801"/>
    </source>
</evidence>
<dbReference type="AlphaFoldDB" id="A0A2K1P049"/>
<evidence type="ECO:0000256" key="4">
    <source>
        <dbReference type="ARBA" id="ARBA00024207"/>
    </source>
</evidence>
<dbReference type="GO" id="GO:0004540">
    <property type="term" value="F:RNA nuclease activity"/>
    <property type="evidence" value="ECO:0007669"/>
    <property type="project" value="InterPro"/>
</dbReference>
<evidence type="ECO:0000256" key="2">
    <source>
        <dbReference type="ARBA" id="ARBA00022722"/>
    </source>
</evidence>
<protein>
    <recommendedName>
        <fullName evidence="7">DUF86 domain-containing protein</fullName>
    </recommendedName>
</protein>
<evidence type="ECO:0000313" key="5">
    <source>
        <dbReference type="EMBL" id="PNR96149.1"/>
    </source>
</evidence>
<dbReference type="InterPro" id="IPR008201">
    <property type="entry name" value="HepT-like"/>
</dbReference>
<dbReference type="RefSeq" id="WP_103067218.1">
    <property type="nucleotide sequence ID" value="NZ_AZRL01000016.1"/>
</dbReference>
<keyword evidence="1" id="KW-1277">Toxin-antitoxin system</keyword>
<evidence type="ECO:0008006" key="7">
    <source>
        <dbReference type="Google" id="ProtNLM"/>
    </source>
</evidence>
<keyword evidence="2" id="KW-0540">Nuclease</keyword>
<dbReference type="GO" id="GO:0110001">
    <property type="term" value="C:toxin-antitoxin complex"/>
    <property type="evidence" value="ECO:0007669"/>
    <property type="project" value="InterPro"/>
</dbReference>
<comment type="caution">
    <text evidence="5">The sequence shown here is derived from an EMBL/GenBank/DDBJ whole genome shotgun (WGS) entry which is preliminary data.</text>
</comment>
<dbReference type="Gene3D" id="1.20.120.580">
    <property type="entry name" value="bsu32300-like"/>
    <property type="match status" value="1"/>
</dbReference>
<organism evidence="5 6">
    <name type="scientific">Petrotoga olearia DSM 13574</name>
    <dbReference type="NCBI Taxonomy" id="1122955"/>
    <lineage>
        <taxon>Bacteria</taxon>
        <taxon>Thermotogati</taxon>
        <taxon>Thermotogota</taxon>
        <taxon>Thermotogae</taxon>
        <taxon>Petrotogales</taxon>
        <taxon>Petrotogaceae</taxon>
        <taxon>Petrotoga</taxon>
    </lineage>
</organism>
<reference evidence="5 6" key="1">
    <citation type="submission" date="2013-12" db="EMBL/GenBank/DDBJ databases">
        <title>Comparative genomics of Petrotoga isolates.</title>
        <authorList>
            <person name="Nesbo C.L."/>
            <person name="Charchuk R."/>
            <person name="Chow K."/>
        </authorList>
    </citation>
    <scope>NUCLEOTIDE SEQUENCE [LARGE SCALE GENOMIC DNA]</scope>
    <source>
        <strain evidence="5 6">DSM 13574</strain>
    </source>
</reference>
<dbReference type="Pfam" id="PF01934">
    <property type="entry name" value="HepT-like"/>
    <property type="match status" value="1"/>
</dbReference>
<accession>A0A2K1P049</accession>
<dbReference type="EMBL" id="AZRL01000016">
    <property type="protein sequence ID" value="PNR96149.1"/>
    <property type="molecule type" value="Genomic_DNA"/>
</dbReference>
<evidence type="ECO:0000313" key="6">
    <source>
        <dbReference type="Proteomes" id="UP000236434"/>
    </source>
</evidence>
<proteinExistence type="inferred from homology"/>